<dbReference type="RefSeq" id="XP_012651852.1">
    <property type="nucleotide sequence ID" value="XM_012796398.1"/>
</dbReference>
<dbReference type="GeneID" id="24442450"/>
<name>W7XL38_TETTS</name>
<accession>W7XL38</accession>
<dbReference type="InParanoid" id="W7XL38"/>
<dbReference type="Proteomes" id="UP000009168">
    <property type="component" value="Unassembled WGS sequence"/>
</dbReference>
<gene>
    <name evidence="1" type="ORF">TTHERM_001550956</name>
</gene>
<organism evidence="1 2">
    <name type="scientific">Tetrahymena thermophila (strain SB210)</name>
    <dbReference type="NCBI Taxonomy" id="312017"/>
    <lineage>
        <taxon>Eukaryota</taxon>
        <taxon>Sar</taxon>
        <taxon>Alveolata</taxon>
        <taxon>Ciliophora</taxon>
        <taxon>Intramacronucleata</taxon>
        <taxon>Oligohymenophorea</taxon>
        <taxon>Hymenostomatida</taxon>
        <taxon>Tetrahymenina</taxon>
        <taxon>Tetrahymenidae</taxon>
        <taxon>Tetrahymena</taxon>
    </lineage>
</organism>
<evidence type="ECO:0000313" key="2">
    <source>
        <dbReference type="Proteomes" id="UP000009168"/>
    </source>
</evidence>
<sequence>MLRTFFKSSFLFQNIRIVLTPIKLEDKVCFYKGLIQSIQTMSINYKKVKRTPLKNVSNNLYIAFECNFEQLYLALKRLNMSLNIFYLEQLRSEQVEFRRIKQNSIFIKCKVKSIQKMNILYYKIVKMLE</sequence>
<protein>
    <submittedName>
        <fullName evidence="1">Uncharacterized protein</fullName>
    </submittedName>
</protein>
<dbReference type="AlphaFoldDB" id="W7XL38"/>
<dbReference type="KEGG" id="tet:TTHERM_001550956"/>
<reference evidence="2" key="1">
    <citation type="journal article" date="2006" name="PLoS Biol.">
        <title>Macronuclear genome sequence of the ciliate Tetrahymena thermophila, a model eukaryote.</title>
        <authorList>
            <person name="Eisen J.A."/>
            <person name="Coyne R.S."/>
            <person name="Wu M."/>
            <person name="Wu D."/>
            <person name="Thiagarajan M."/>
            <person name="Wortman J.R."/>
            <person name="Badger J.H."/>
            <person name="Ren Q."/>
            <person name="Amedeo P."/>
            <person name="Jones K.M."/>
            <person name="Tallon L.J."/>
            <person name="Delcher A.L."/>
            <person name="Salzberg S.L."/>
            <person name="Silva J.C."/>
            <person name="Haas B.J."/>
            <person name="Majoros W.H."/>
            <person name="Farzad M."/>
            <person name="Carlton J.M."/>
            <person name="Smith R.K. Jr."/>
            <person name="Garg J."/>
            <person name="Pearlman R.E."/>
            <person name="Karrer K.M."/>
            <person name="Sun L."/>
            <person name="Manning G."/>
            <person name="Elde N.C."/>
            <person name="Turkewitz A.P."/>
            <person name="Asai D.J."/>
            <person name="Wilkes D.E."/>
            <person name="Wang Y."/>
            <person name="Cai H."/>
            <person name="Collins K."/>
            <person name="Stewart B.A."/>
            <person name="Lee S.R."/>
            <person name="Wilamowska K."/>
            <person name="Weinberg Z."/>
            <person name="Ruzzo W.L."/>
            <person name="Wloga D."/>
            <person name="Gaertig J."/>
            <person name="Frankel J."/>
            <person name="Tsao C.-C."/>
            <person name="Gorovsky M.A."/>
            <person name="Keeling P.J."/>
            <person name="Waller R.F."/>
            <person name="Patron N.J."/>
            <person name="Cherry J.M."/>
            <person name="Stover N.A."/>
            <person name="Krieger C.J."/>
            <person name="del Toro C."/>
            <person name="Ryder H.F."/>
            <person name="Williamson S.C."/>
            <person name="Barbeau R.A."/>
            <person name="Hamilton E.P."/>
            <person name="Orias E."/>
        </authorList>
    </citation>
    <scope>NUCLEOTIDE SEQUENCE [LARGE SCALE GENOMIC DNA]</scope>
    <source>
        <strain evidence="2">SB210</strain>
    </source>
</reference>
<dbReference type="EMBL" id="GG662785">
    <property type="protein sequence ID" value="EWS75614.1"/>
    <property type="molecule type" value="Genomic_DNA"/>
</dbReference>
<proteinExistence type="predicted"/>
<keyword evidence="2" id="KW-1185">Reference proteome</keyword>
<evidence type="ECO:0000313" key="1">
    <source>
        <dbReference type="EMBL" id="EWS75614.1"/>
    </source>
</evidence>